<feature type="transmembrane region" description="Helical" evidence="6">
    <location>
        <begin position="171"/>
        <end position="193"/>
    </location>
</feature>
<evidence type="ECO:0000256" key="5">
    <source>
        <dbReference type="ARBA" id="ARBA00023136"/>
    </source>
</evidence>
<dbReference type="Pfam" id="PF01940">
    <property type="entry name" value="DUF92"/>
    <property type="match status" value="1"/>
</dbReference>
<sequence>MAEPLHAAIVLIVLFIFSIISYKKKQLDFEGILIANIVGILIFLLGNTTDFFVIVFFFVAAALATVYARKKKPAKHEVRTTGNILGNSGTAILALAFEFPLGFFAAMAAALADTLSSEIGLLSKKKPVLITNFREVEPGTDGGITRLGLLASVIGAAAIASIHFILFQSIWLFAVLVISGFVGSIVDSIFGALFERKKMLNNAEVNFLGSMGGVAAALALTSIGLF</sequence>
<feature type="transmembrane region" description="Helical" evidence="6">
    <location>
        <begin position="6"/>
        <end position="22"/>
    </location>
</feature>
<dbReference type="Proteomes" id="UP000809243">
    <property type="component" value="Unassembled WGS sequence"/>
</dbReference>
<evidence type="ECO:0000313" key="7">
    <source>
        <dbReference type="EMBL" id="MBN2067386.1"/>
    </source>
</evidence>
<organism evidence="7 8">
    <name type="scientific">Candidatus Iainarchaeum sp</name>
    <dbReference type="NCBI Taxonomy" id="3101447"/>
    <lineage>
        <taxon>Archaea</taxon>
        <taxon>Candidatus Iainarchaeota</taxon>
        <taxon>Candidatus Iainarchaeia</taxon>
        <taxon>Candidatus Iainarchaeales</taxon>
        <taxon>Candidatus Iainarchaeaceae</taxon>
        <taxon>Candidatus Iainarchaeum</taxon>
    </lineage>
</organism>
<gene>
    <name evidence="7" type="ORF">JW744_02870</name>
</gene>
<dbReference type="AlphaFoldDB" id="A0A938YTT0"/>
<evidence type="ECO:0000256" key="4">
    <source>
        <dbReference type="ARBA" id="ARBA00022989"/>
    </source>
</evidence>
<dbReference type="PANTHER" id="PTHR13353:SF5">
    <property type="entry name" value="TRANSMEMBRANE PROTEIN 19"/>
    <property type="match status" value="1"/>
</dbReference>
<feature type="transmembrane region" description="Helical" evidence="6">
    <location>
        <begin position="51"/>
        <end position="68"/>
    </location>
</feature>
<name>A0A938YTT0_9ARCH</name>
<dbReference type="InterPro" id="IPR002794">
    <property type="entry name" value="DUF92_TMEM19"/>
</dbReference>
<feature type="transmembrane region" description="Helical" evidence="6">
    <location>
        <begin position="29"/>
        <end position="45"/>
    </location>
</feature>
<evidence type="ECO:0000256" key="1">
    <source>
        <dbReference type="ARBA" id="ARBA00004141"/>
    </source>
</evidence>
<evidence type="ECO:0000256" key="6">
    <source>
        <dbReference type="SAM" id="Phobius"/>
    </source>
</evidence>
<comment type="subcellular location">
    <subcellularLocation>
        <location evidence="1">Membrane</location>
        <topology evidence="1">Multi-pass membrane protein</topology>
    </subcellularLocation>
</comment>
<keyword evidence="3 6" id="KW-0812">Transmembrane</keyword>
<feature type="transmembrane region" description="Helical" evidence="6">
    <location>
        <begin position="144"/>
        <end position="165"/>
    </location>
</feature>
<comment type="caution">
    <text evidence="7">The sequence shown here is derived from an EMBL/GenBank/DDBJ whole genome shotgun (WGS) entry which is preliminary data.</text>
</comment>
<dbReference type="EMBL" id="JAFGDB010000045">
    <property type="protein sequence ID" value="MBN2067386.1"/>
    <property type="molecule type" value="Genomic_DNA"/>
</dbReference>
<dbReference type="GO" id="GO:0016020">
    <property type="term" value="C:membrane"/>
    <property type="evidence" value="ECO:0007669"/>
    <property type="project" value="UniProtKB-SubCell"/>
</dbReference>
<dbReference type="PANTHER" id="PTHR13353">
    <property type="entry name" value="TRANSMEMBRANE PROTEIN 19"/>
    <property type="match status" value="1"/>
</dbReference>
<keyword evidence="4 6" id="KW-1133">Transmembrane helix</keyword>
<protein>
    <submittedName>
        <fullName evidence="7">DUF92 domain-containing protein</fullName>
    </submittedName>
</protein>
<reference evidence="7" key="1">
    <citation type="submission" date="2021-01" db="EMBL/GenBank/DDBJ databases">
        <title>Active Sulfur Cycling in an Early Earth Analoge.</title>
        <authorList>
            <person name="Hahn C.R."/>
            <person name="Youssef N.H."/>
            <person name="Elshahed M."/>
        </authorList>
    </citation>
    <scope>NUCLEOTIDE SEQUENCE</scope>
    <source>
        <strain evidence="7">Zod_Metabat.1151</strain>
    </source>
</reference>
<comment type="similarity">
    <text evidence="2">Belongs to the TMEM19 family.</text>
</comment>
<evidence type="ECO:0000256" key="3">
    <source>
        <dbReference type="ARBA" id="ARBA00022692"/>
    </source>
</evidence>
<feature type="transmembrane region" description="Helical" evidence="6">
    <location>
        <begin position="205"/>
        <end position="225"/>
    </location>
</feature>
<keyword evidence="5 6" id="KW-0472">Membrane</keyword>
<proteinExistence type="inferred from homology"/>
<evidence type="ECO:0000256" key="2">
    <source>
        <dbReference type="ARBA" id="ARBA00009012"/>
    </source>
</evidence>
<evidence type="ECO:0000313" key="8">
    <source>
        <dbReference type="Proteomes" id="UP000809243"/>
    </source>
</evidence>
<accession>A0A938YTT0</accession>